<keyword evidence="2" id="KW-1185">Reference proteome</keyword>
<sequence>MSSTLAIAPIPESPHIKTFSIEGCWYIKVFMAGQMITGLALMFSISHARITLVNKLSHIPLLILARLFAPRGAIRKTSAHFLSSM</sequence>
<dbReference type="EMBL" id="REGN01001524">
    <property type="protein sequence ID" value="RNA34097.1"/>
    <property type="molecule type" value="Genomic_DNA"/>
</dbReference>
<evidence type="ECO:0000313" key="1">
    <source>
        <dbReference type="EMBL" id="RNA34097.1"/>
    </source>
</evidence>
<name>A0A3M7SEM0_BRAPC</name>
<reference evidence="1 2" key="1">
    <citation type="journal article" date="2018" name="Sci. Rep.">
        <title>Genomic signatures of local adaptation to the degree of environmental predictability in rotifers.</title>
        <authorList>
            <person name="Franch-Gras L."/>
            <person name="Hahn C."/>
            <person name="Garcia-Roger E.M."/>
            <person name="Carmona M.J."/>
            <person name="Serra M."/>
            <person name="Gomez A."/>
        </authorList>
    </citation>
    <scope>NUCLEOTIDE SEQUENCE [LARGE SCALE GENOMIC DNA]</scope>
    <source>
        <strain evidence="1">HYR1</strain>
    </source>
</reference>
<gene>
    <name evidence="1" type="ORF">BpHYR1_009861</name>
</gene>
<comment type="caution">
    <text evidence="1">The sequence shown here is derived from an EMBL/GenBank/DDBJ whole genome shotgun (WGS) entry which is preliminary data.</text>
</comment>
<dbReference type="AlphaFoldDB" id="A0A3M7SEM0"/>
<proteinExistence type="predicted"/>
<dbReference type="Proteomes" id="UP000276133">
    <property type="component" value="Unassembled WGS sequence"/>
</dbReference>
<evidence type="ECO:0000313" key="2">
    <source>
        <dbReference type="Proteomes" id="UP000276133"/>
    </source>
</evidence>
<protein>
    <submittedName>
        <fullName evidence="1">Uncharacterized protein</fullName>
    </submittedName>
</protein>
<organism evidence="1 2">
    <name type="scientific">Brachionus plicatilis</name>
    <name type="common">Marine rotifer</name>
    <name type="synonym">Brachionus muelleri</name>
    <dbReference type="NCBI Taxonomy" id="10195"/>
    <lineage>
        <taxon>Eukaryota</taxon>
        <taxon>Metazoa</taxon>
        <taxon>Spiralia</taxon>
        <taxon>Gnathifera</taxon>
        <taxon>Rotifera</taxon>
        <taxon>Eurotatoria</taxon>
        <taxon>Monogononta</taxon>
        <taxon>Pseudotrocha</taxon>
        <taxon>Ploima</taxon>
        <taxon>Brachionidae</taxon>
        <taxon>Brachionus</taxon>
    </lineage>
</organism>
<accession>A0A3M7SEM0</accession>